<evidence type="ECO:0008006" key="4">
    <source>
        <dbReference type="Google" id="ProtNLM"/>
    </source>
</evidence>
<keyword evidence="1" id="KW-0472">Membrane</keyword>
<proteinExistence type="predicted"/>
<feature type="transmembrane region" description="Helical" evidence="1">
    <location>
        <begin position="12"/>
        <end position="30"/>
    </location>
</feature>
<evidence type="ECO:0000256" key="1">
    <source>
        <dbReference type="SAM" id="Phobius"/>
    </source>
</evidence>
<evidence type="ECO:0000313" key="3">
    <source>
        <dbReference type="Proteomes" id="UP000176349"/>
    </source>
</evidence>
<dbReference type="InterPro" id="IPR007497">
    <property type="entry name" value="SIMPL/DUF541"/>
</dbReference>
<name>A0A1G2C5Y7_9BACT</name>
<dbReference type="PANTHER" id="PTHR34387:SF1">
    <property type="entry name" value="PERIPLASMIC IMMUNOGENIC PROTEIN"/>
    <property type="match status" value="1"/>
</dbReference>
<dbReference type="GO" id="GO:0006974">
    <property type="term" value="P:DNA damage response"/>
    <property type="evidence" value="ECO:0007669"/>
    <property type="project" value="TreeGrafter"/>
</dbReference>
<dbReference type="PANTHER" id="PTHR34387">
    <property type="entry name" value="SLR1258 PROTEIN"/>
    <property type="match status" value="1"/>
</dbReference>
<accession>A0A1G2C5Y7</accession>
<dbReference type="AlphaFoldDB" id="A0A1G2C5Y7"/>
<protein>
    <recommendedName>
        <fullName evidence="4">SIMPL domain-containing protein</fullName>
    </recommendedName>
</protein>
<organism evidence="2 3">
    <name type="scientific">Candidatus Liptonbacteria bacterium GWC1_60_9</name>
    <dbReference type="NCBI Taxonomy" id="1798645"/>
    <lineage>
        <taxon>Bacteria</taxon>
        <taxon>Candidatus Liptoniibacteriota</taxon>
    </lineage>
</organism>
<comment type="caution">
    <text evidence="2">The sequence shown here is derived from an EMBL/GenBank/DDBJ whole genome shotgun (WGS) entry which is preliminary data.</text>
</comment>
<dbReference type="Gene3D" id="3.30.70.2970">
    <property type="entry name" value="Protein of unknown function (DUF541), domain 2"/>
    <property type="match status" value="1"/>
</dbReference>
<dbReference type="Pfam" id="PF04402">
    <property type="entry name" value="SIMPL"/>
    <property type="match status" value="1"/>
</dbReference>
<reference evidence="2 3" key="1">
    <citation type="journal article" date="2016" name="Nat. Commun.">
        <title>Thousands of microbial genomes shed light on interconnected biogeochemical processes in an aquifer system.</title>
        <authorList>
            <person name="Anantharaman K."/>
            <person name="Brown C.T."/>
            <person name="Hug L.A."/>
            <person name="Sharon I."/>
            <person name="Castelle C.J."/>
            <person name="Probst A.J."/>
            <person name="Thomas B.C."/>
            <person name="Singh A."/>
            <person name="Wilkins M.J."/>
            <person name="Karaoz U."/>
            <person name="Brodie E.L."/>
            <person name="Williams K.H."/>
            <person name="Hubbard S.S."/>
            <person name="Banfield J.F."/>
        </authorList>
    </citation>
    <scope>NUCLEOTIDE SEQUENCE [LARGE SCALE GENOMIC DNA]</scope>
</reference>
<keyword evidence="1" id="KW-1133">Transmembrane helix</keyword>
<keyword evidence="1" id="KW-0812">Transmembrane</keyword>
<dbReference type="Proteomes" id="UP000176349">
    <property type="component" value="Unassembled WGS sequence"/>
</dbReference>
<gene>
    <name evidence="2" type="ORF">A2128_02885</name>
</gene>
<dbReference type="EMBL" id="MHKV01000033">
    <property type="protein sequence ID" value="OGY96812.1"/>
    <property type="molecule type" value="Genomic_DNA"/>
</dbReference>
<sequence length="253" mass="27566">MDNYAVGRRWFWVVLNIMLASASVALLVAVRPISRYGDSLISSRVFYVSAEGKAVVSPDIANLSFSVVSEGKDPAVLQEDNNTKMRVALDHVKAQGVDEKDIKTAQYDLQPRYEYDEKTRRSFISGYVLTQTVFIKVRDISKVAAILAGLPERGINQIGSISFDVDDPDTYLSTARNEAFGKARAKAEEMARANGLMLGRIVNVSESGWPGPVYYGAAMGGKGGDMLSAPTPPPIQPGTQEVKVQVSIAFELK</sequence>
<dbReference type="Gene3D" id="3.30.110.170">
    <property type="entry name" value="Protein of unknown function (DUF541), domain 1"/>
    <property type="match status" value="1"/>
</dbReference>
<dbReference type="InterPro" id="IPR052022">
    <property type="entry name" value="26kDa_periplasmic_antigen"/>
</dbReference>
<evidence type="ECO:0000313" key="2">
    <source>
        <dbReference type="EMBL" id="OGY96812.1"/>
    </source>
</evidence>